<dbReference type="PROSITE" id="PS50011">
    <property type="entry name" value="PROTEIN_KINASE_DOM"/>
    <property type="match status" value="1"/>
</dbReference>
<keyword evidence="2" id="KW-0812">Transmembrane</keyword>
<dbReference type="CDD" id="cd05121">
    <property type="entry name" value="ABC1_ADCK3-like"/>
    <property type="match status" value="1"/>
</dbReference>
<dbReference type="RefSeq" id="WP_111145577.1">
    <property type="nucleotide sequence ID" value="NZ_QKRB01000034.1"/>
</dbReference>
<keyword evidence="5" id="KW-1185">Reference proteome</keyword>
<organism evidence="4 5">
    <name type="scientific">Paenibacillus sambharensis</name>
    <dbReference type="NCBI Taxonomy" id="1803190"/>
    <lineage>
        <taxon>Bacteria</taxon>
        <taxon>Bacillati</taxon>
        <taxon>Bacillota</taxon>
        <taxon>Bacilli</taxon>
        <taxon>Bacillales</taxon>
        <taxon>Paenibacillaceae</taxon>
        <taxon>Paenibacillus</taxon>
    </lineage>
</organism>
<sequence length="558" mass="64306">MIRKRIRHINRYRDIASALIRHGFGFIVQEIDVFHMLPLPVRMFQEPASVPKKSVAYRIRLVVQELGPTFVKLGQLASTRPDVFPEEMVRELEKLQDQVEPFEYEEVCSIIETELDMHMDEIFTRFSQTPLAAASIGQVHLAELSNGERVAVKVQRPDIEETIRTDFEILQNLALLAENRFEWARRYQVVKMIQEFGKSLLQELDYTIEARNTETIAKQFANDSNIYIPAVHWAYSTTRVMVMEYVDGIKVSHDAELVELGYNKKKIAQRFTRAMLHQIFIEGFFHADPHPGNIMVLPDERIAFIDFGMIGRLTPEMKQHLSSLIIALMRQSTDGIIKTVLRMGIVKQDVNTAQLRKDINILREKYYGVPLSEVSLGEAVNDLFDTANRHQIQIPVDLILVGKALLTMEGVAERLDPEISMVKLAEPFGRRLLKDKFHPRKIGETLWKDMMDYGELLVHFPKQLRELMNVVKNGHMRLEISVPELDVFLRKLDRISNRLSFSIVMLAFSIIMMGLIIGSSFTRQTTVLSNVPALEIGFTIAVLMFVWLLYSIFKSGRF</sequence>
<dbReference type="PANTHER" id="PTHR10566">
    <property type="entry name" value="CHAPERONE-ACTIVITY OF BC1 COMPLEX CABC1 -RELATED"/>
    <property type="match status" value="1"/>
</dbReference>
<comment type="caution">
    <text evidence="4">The sequence shown here is derived from an EMBL/GenBank/DDBJ whole genome shotgun (WGS) entry which is preliminary data.</text>
</comment>
<evidence type="ECO:0000256" key="2">
    <source>
        <dbReference type="SAM" id="Phobius"/>
    </source>
</evidence>
<dbReference type="PANTHER" id="PTHR10566:SF113">
    <property type="entry name" value="PROTEIN ACTIVITY OF BC1 COMPLEX KINASE 7, CHLOROPLASTIC"/>
    <property type="match status" value="1"/>
</dbReference>
<protein>
    <submittedName>
        <fullName evidence="4">ABC transporter</fullName>
    </submittedName>
</protein>
<feature type="transmembrane region" description="Helical" evidence="2">
    <location>
        <begin position="499"/>
        <end position="521"/>
    </location>
</feature>
<comment type="similarity">
    <text evidence="1">Belongs to the protein kinase superfamily. ADCK protein kinase family.</text>
</comment>
<dbReference type="InterPro" id="IPR011009">
    <property type="entry name" value="Kinase-like_dom_sf"/>
</dbReference>
<feature type="domain" description="Protein kinase" evidence="3">
    <location>
        <begin position="125"/>
        <end position="511"/>
    </location>
</feature>
<keyword evidence="2" id="KW-0472">Membrane</keyword>
<evidence type="ECO:0000259" key="3">
    <source>
        <dbReference type="PROSITE" id="PS50011"/>
    </source>
</evidence>
<evidence type="ECO:0000256" key="1">
    <source>
        <dbReference type="ARBA" id="ARBA00009670"/>
    </source>
</evidence>
<evidence type="ECO:0000313" key="4">
    <source>
        <dbReference type="EMBL" id="PZD97004.1"/>
    </source>
</evidence>
<accession>A0A2W1LR54</accession>
<dbReference type="GO" id="GO:0005524">
    <property type="term" value="F:ATP binding"/>
    <property type="evidence" value="ECO:0007669"/>
    <property type="project" value="InterPro"/>
</dbReference>
<dbReference type="EMBL" id="QKRB01000034">
    <property type="protein sequence ID" value="PZD97004.1"/>
    <property type="molecule type" value="Genomic_DNA"/>
</dbReference>
<dbReference type="InterPro" id="IPR050154">
    <property type="entry name" value="UbiB_kinase"/>
</dbReference>
<dbReference type="AlphaFoldDB" id="A0A2W1LR54"/>
<evidence type="ECO:0000313" key="5">
    <source>
        <dbReference type="Proteomes" id="UP000249522"/>
    </source>
</evidence>
<feature type="transmembrane region" description="Helical" evidence="2">
    <location>
        <begin position="533"/>
        <end position="553"/>
    </location>
</feature>
<dbReference type="Proteomes" id="UP000249522">
    <property type="component" value="Unassembled WGS sequence"/>
</dbReference>
<dbReference type="SUPFAM" id="SSF56112">
    <property type="entry name" value="Protein kinase-like (PK-like)"/>
    <property type="match status" value="1"/>
</dbReference>
<proteinExistence type="inferred from homology"/>
<gene>
    <name evidence="4" type="ORF">DNH61_04980</name>
</gene>
<dbReference type="Pfam" id="PF03109">
    <property type="entry name" value="ABC1"/>
    <property type="match status" value="1"/>
</dbReference>
<dbReference type="InterPro" id="IPR000719">
    <property type="entry name" value="Prot_kinase_dom"/>
</dbReference>
<name>A0A2W1LR54_9BACL</name>
<dbReference type="OrthoDB" id="9795390at2"/>
<dbReference type="GO" id="GO:0004672">
    <property type="term" value="F:protein kinase activity"/>
    <property type="evidence" value="ECO:0007669"/>
    <property type="project" value="InterPro"/>
</dbReference>
<dbReference type="InterPro" id="IPR004147">
    <property type="entry name" value="ABC1_dom"/>
</dbReference>
<reference evidence="4 5" key="1">
    <citation type="submission" date="2018-06" db="EMBL/GenBank/DDBJ databases">
        <title>Paenibacillus imtechensis sp. nov.</title>
        <authorList>
            <person name="Pinnaka A.K."/>
            <person name="Singh H."/>
            <person name="Kaur M."/>
        </authorList>
    </citation>
    <scope>NUCLEOTIDE SEQUENCE [LARGE SCALE GENOMIC DNA]</scope>
    <source>
        <strain evidence="4 5">SMB1</strain>
    </source>
</reference>
<dbReference type="Gene3D" id="1.10.510.10">
    <property type="entry name" value="Transferase(Phosphotransferase) domain 1"/>
    <property type="match status" value="1"/>
</dbReference>
<keyword evidence="2" id="KW-1133">Transmembrane helix</keyword>